<gene>
    <name evidence="1" type="ORF">SAMN02745149_00274</name>
</gene>
<accession>A0A1T4JIA6</accession>
<dbReference type="Proteomes" id="UP000190423">
    <property type="component" value="Unassembled WGS sequence"/>
</dbReference>
<reference evidence="1 2" key="1">
    <citation type="submission" date="2017-02" db="EMBL/GenBank/DDBJ databases">
        <authorList>
            <person name="Peterson S.W."/>
        </authorList>
    </citation>
    <scope>NUCLEOTIDE SEQUENCE [LARGE SCALE GENOMIC DNA]</scope>
    <source>
        <strain evidence="1 2">ATCC BAA-908</strain>
    </source>
</reference>
<dbReference type="AlphaFoldDB" id="A0A1T4JIA6"/>
<dbReference type="EMBL" id="FUWG01000002">
    <property type="protein sequence ID" value="SJZ29787.1"/>
    <property type="molecule type" value="Genomic_DNA"/>
</dbReference>
<dbReference type="STRING" id="261392.SAMN02745149_00274"/>
<keyword evidence="2" id="KW-1185">Reference proteome</keyword>
<sequence length="192" mass="22169">MYLLDNLLIKNYYSVMALSEKVAILISEFIDEKTVRAVADFTTGTGNENADVDLIAQMFGYSGSFSASTNDDHNKLILSFKNNLKLLIQKTWVEKSDVALKEEILFKLDVLFKNPVDWKKSYTKFLEILANAVYLMFGQQTKSDDFAEYSLRIDPEFGIFWWYIKSLPLSAEWPEDKCRNAVLLGMYFLANY</sequence>
<name>A0A1T4JIA6_TREPO</name>
<evidence type="ECO:0000313" key="1">
    <source>
        <dbReference type="EMBL" id="SJZ29787.1"/>
    </source>
</evidence>
<evidence type="ECO:0000313" key="2">
    <source>
        <dbReference type="Proteomes" id="UP000190423"/>
    </source>
</evidence>
<protein>
    <submittedName>
        <fullName evidence="1">Uncharacterized protein</fullName>
    </submittedName>
</protein>
<proteinExistence type="predicted"/>
<organism evidence="1 2">
    <name type="scientific">Treponema porcinum</name>
    <dbReference type="NCBI Taxonomy" id="261392"/>
    <lineage>
        <taxon>Bacteria</taxon>
        <taxon>Pseudomonadati</taxon>
        <taxon>Spirochaetota</taxon>
        <taxon>Spirochaetia</taxon>
        <taxon>Spirochaetales</taxon>
        <taxon>Treponemataceae</taxon>
        <taxon>Treponema</taxon>
    </lineage>
</organism>